<evidence type="ECO:0000313" key="2">
    <source>
        <dbReference type="WBParaSite" id="HPLM_0000221501-mRNA-1"/>
    </source>
</evidence>
<dbReference type="WBParaSite" id="HPLM_0000221501-mRNA-1">
    <property type="protein sequence ID" value="HPLM_0000221501-mRNA-1"/>
    <property type="gene ID" value="HPLM_0000221501"/>
</dbReference>
<protein>
    <submittedName>
        <fullName evidence="2">Cytochrome-c oxidase</fullName>
    </submittedName>
</protein>
<feature type="transmembrane region" description="Helical" evidence="1">
    <location>
        <begin position="12"/>
        <end position="36"/>
    </location>
</feature>
<accession>A0A0N4VY44</accession>
<keyword evidence="1" id="KW-0812">Transmembrane</keyword>
<dbReference type="AlphaFoldDB" id="A0A0N4VY44"/>
<reference evidence="2" key="1">
    <citation type="submission" date="2017-02" db="UniProtKB">
        <authorList>
            <consortium name="WormBaseParasite"/>
        </authorList>
    </citation>
    <scope>IDENTIFICATION</scope>
</reference>
<name>A0A0N4VY44_HAEPC</name>
<keyword evidence="1" id="KW-0472">Membrane</keyword>
<evidence type="ECO:0000256" key="1">
    <source>
        <dbReference type="SAM" id="Phobius"/>
    </source>
</evidence>
<keyword evidence="1" id="KW-1133">Transmembrane helix</keyword>
<proteinExistence type="predicted"/>
<sequence>LFQLFDEESLSVLFFRLFVFNNGHSLLFFLLTSFFISNTTMDGTFCCRDLLWFIVLINVENAIFVGDRLGDLGGCFGNTFRNDDIIDTLNG</sequence>
<organism evidence="2">
    <name type="scientific">Haemonchus placei</name>
    <name type="common">Barber's pole worm</name>
    <dbReference type="NCBI Taxonomy" id="6290"/>
    <lineage>
        <taxon>Eukaryota</taxon>
        <taxon>Metazoa</taxon>
        <taxon>Ecdysozoa</taxon>
        <taxon>Nematoda</taxon>
        <taxon>Chromadorea</taxon>
        <taxon>Rhabditida</taxon>
        <taxon>Rhabditina</taxon>
        <taxon>Rhabditomorpha</taxon>
        <taxon>Strongyloidea</taxon>
        <taxon>Trichostrongylidae</taxon>
        <taxon>Haemonchus</taxon>
    </lineage>
</organism>